<dbReference type="EMBL" id="QKOE01000013">
    <property type="protein sequence ID" value="PZA15550.1"/>
    <property type="molecule type" value="Genomic_DNA"/>
</dbReference>
<dbReference type="RefSeq" id="WP_110526886.1">
    <property type="nucleotide sequence ID" value="NZ_QKOE01000013.1"/>
</dbReference>
<dbReference type="Proteomes" id="UP000248259">
    <property type="component" value="Unassembled WGS sequence"/>
</dbReference>
<gene>
    <name evidence="1" type="ORF">DNK49_16450</name>
</gene>
<comment type="caution">
    <text evidence="1">The sequence shown here is derived from an EMBL/GenBank/DDBJ whole genome shotgun (WGS) entry which is preliminary data.</text>
</comment>
<organism evidence="1 2">
    <name type="scientific">Parazoarcus communis SWub3 = DSM 12120</name>
    <dbReference type="NCBI Taxonomy" id="1121029"/>
    <lineage>
        <taxon>Bacteria</taxon>
        <taxon>Pseudomonadati</taxon>
        <taxon>Pseudomonadota</taxon>
        <taxon>Betaproteobacteria</taxon>
        <taxon>Rhodocyclales</taxon>
        <taxon>Zoogloeaceae</taxon>
        <taxon>Parazoarcus</taxon>
    </lineage>
</organism>
<keyword evidence="2" id="KW-1185">Reference proteome</keyword>
<dbReference type="OrthoDB" id="9180615at2"/>
<protein>
    <submittedName>
        <fullName evidence="1">Uncharacterized protein</fullName>
    </submittedName>
</protein>
<proteinExistence type="predicted"/>
<evidence type="ECO:0000313" key="1">
    <source>
        <dbReference type="EMBL" id="PZA15550.1"/>
    </source>
</evidence>
<accession>A0A323UV64</accession>
<reference evidence="1 2" key="1">
    <citation type="submission" date="2018-06" db="EMBL/GenBank/DDBJ databases">
        <title>Azoarcus communis strain SWub3 genome.</title>
        <authorList>
            <person name="Zorraquino Salvo V."/>
            <person name="Toubiana D."/>
            <person name="Blumwald E."/>
        </authorList>
    </citation>
    <scope>NUCLEOTIDE SEQUENCE [LARGE SCALE GENOMIC DNA]</scope>
    <source>
        <strain evidence="1 2">SWub3</strain>
    </source>
</reference>
<dbReference type="AlphaFoldDB" id="A0A323UV64"/>
<name>A0A323UV64_9RHOO</name>
<sequence>MAVPPLSYEIFREAELDAERVFGYDPDGRTCYYAHRYVLKEPRSDDGEDFYAAAVYAESVAAWLLRDERWLIHRIVRVGEDCDGQSFYSFSDCMPR</sequence>
<evidence type="ECO:0000313" key="2">
    <source>
        <dbReference type="Proteomes" id="UP000248259"/>
    </source>
</evidence>